<keyword evidence="7 10" id="KW-0067">ATP-binding</keyword>
<dbReference type="Gene3D" id="3.40.50.300">
    <property type="entry name" value="P-loop containing nucleotide triphosphate hydrolases"/>
    <property type="match status" value="2"/>
</dbReference>
<evidence type="ECO:0000256" key="4">
    <source>
        <dbReference type="ARBA" id="ARBA00022475"/>
    </source>
</evidence>
<dbReference type="SUPFAM" id="SSF52540">
    <property type="entry name" value="P-loop containing nucleoside triphosphate hydrolases"/>
    <property type="match status" value="2"/>
</dbReference>
<sequence>MKAALRVTNLCMSTTSRQGEATRIVDSINFELEPGQVLALIGESGSGKTSTALALMGYARAGCQIDSGQVWLGDTEILSLSPSSLRQVRGKRISYVAQSAAAAFNPSQKLMTQVIEPSLLHAMLPAEAATKKAIELFRELSLPNPESIGDRYPHELSGGQLQRVMAAMALLNEPELVIFDEPTTALDVTTQIEVLNAFKRVLIEKNLSAIYVSHDLAVVAQMADQILVLQNGQVQEINSTEHILNNADTAYTKSLIEAAKAKPKQNIPLQETQDILKVHELNVSYRKQPVVHDVSFNLRQGANLGIVGESGSGKSTLAKAIAGLNPETSGHLSFDGATLSNSLSSRSKSQLQKIQLVFQSADNALNPRHTVEETLSRPIKFFNPTLSKESTKARVLSLLDQVQIPKAILANNTGHLSGGQKQRLNLARALAADPKILLCDEITSALDTVVAEAIVELLKELKQELQLSFIFISHDLSVVEALCDDILVLYQGRLMELASNETFRSGAAHPYSQLLAQSVPQLDTQWLNNRAQSIESLTIPTDDCYSPNACVFANRCAFKETPKCTTSAPRLNQIGSEQYIRCHFSAAELHSVRKH</sequence>
<dbReference type="AlphaFoldDB" id="F3L4X8"/>
<dbReference type="PROSITE" id="PS50893">
    <property type="entry name" value="ABC_TRANSPORTER_2"/>
    <property type="match status" value="2"/>
</dbReference>
<evidence type="ECO:0000256" key="6">
    <source>
        <dbReference type="ARBA" id="ARBA00022741"/>
    </source>
</evidence>
<evidence type="ECO:0000256" key="2">
    <source>
        <dbReference type="ARBA" id="ARBA00005417"/>
    </source>
</evidence>
<dbReference type="InterPro" id="IPR050388">
    <property type="entry name" value="ABC_Ni/Peptide_Import"/>
</dbReference>
<comment type="caution">
    <text evidence="10">The sequence shown here is derived from an EMBL/GenBank/DDBJ whole genome shotgun (WGS) entry which is preliminary data.</text>
</comment>
<dbReference type="InterPro" id="IPR003439">
    <property type="entry name" value="ABC_transporter-like_ATP-bd"/>
</dbReference>
<dbReference type="eggNOG" id="COG4172">
    <property type="taxonomic scope" value="Bacteria"/>
</dbReference>
<dbReference type="NCBIfam" id="TIGR01727">
    <property type="entry name" value="oligo_HPY"/>
    <property type="match status" value="1"/>
</dbReference>
<evidence type="ECO:0000256" key="8">
    <source>
        <dbReference type="ARBA" id="ARBA00022967"/>
    </source>
</evidence>
<dbReference type="GO" id="GO:0016887">
    <property type="term" value="F:ATP hydrolysis activity"/>
    <property type="evidence" value="ECO:0007669"/>
    <property type="project" value="InterPro"/>
</dbReference>
<comment type="similarity">
    <text evidence="2">Belongs to the ABC transporter superfamily.</text>
</comment>
<evidence type="ECO:0000256" key="1">
    <source>
        <dbReference type="ARBA" id="ARBA00004417"/>
    </source>
</evidence>
<name>F3L4X8_9GAMM</name>
<proteinExistence type="inferred from homology"/>
<dbReference type="Proteomes" id="UP000005615">
    <property type="component" value="Unassembled WGS sequence"/>
</dbReference>
<dbReference type="PANTHER" id="PTHR43297">
    <property type="entry name" value="OLIGOPEPTIDE TRANSPORT ATP-BINDING PROTEIN APPD"/>
    <property type="match status" value="1"/>
</dbReference>
<evidence type="ECO:0000256" key="3">
    <source>
        <dbReference type="ARBA" id="ARBA00022448"/>
    </source>
</evidence>
<dbReference type="SMART" id="SM00382">
    <property type="entry name" value="AAA"/>
    <property type="match status" value="2"/>
</dbReference>
<dbReference type="GO" id="GO:0015833">
    <property type="term" value="P:peptide transport"/>
    <property type="evidence" value="ECO:0007669"/>
    <property type="project" value="InterPro"/>
</dbReference>
<evidence type="ECO:0000256" key="5">
    <source>
        <dbReference type="ARBA" id="ARBA00022519"/>
    </source>
</evidence>
<dbReference type="Pfam" id="PF00005">
    <property type="entry name" value="ABC_tran"/>
    <property type="match status" value="2"/>
</dbReference>
<dbReference type="GO" id="GO:0005886">
    <property type="term" value="C:plasma membrane"/>
    <property type="evidence" value="ECO:0007669"/>
    <property type="project" value="UniProtKB-SubCell"/>
</dbReference>
<keyword evidence="6" id="KW-0547">Nucleotide-binding</keyword>
<organism evidence="10 11">
    <name type="scientific">Aequoribacter fuscus</name>
    <dbReference type="NCBI Taxonomy" id="2518989"/>
    <lineage>
        <taxon>Bacteria</taxon>
        <taxon>Pseudomonadati</taxon>
        <taxon>Pseudomonadota</taxon>
        <taxon>Gammaproteobacteria</taxon>
        <taxon>Cellvibrionales</taxon>
        <taxon>Halieaceae</taxon>
        <taxon>Aequoribacter</taxon>
    </lineage>
</organism>
<protein>
    <submittedName>
        <fullName evidence="10">Putative ABC transporter ATP-binding protein</fullName>
    </submittedName>
</protein>
<keyword evidence="4" id="KW-1003">Cell membrane</keyword>
<keyword evidence="9" id="KW-0472">Membrane</keyword>
<dbReference type="GO" id="GO:0005524">
    <property type="term" value="F:ATP binding"/>
    <property type="evidence" value="ECO:0007669"/>
    <property type="project" value="UniProtKB-KW"/>
</dbReference>
<dbReference type="CDD" id="cd03257">
    <property type="entry name" value="ABC_NikE_OppD_transporters"/>
    <property type="match status" value="2"/>
</dbReference>
<keyword evidence="11" id="KW-1185">Reference proteome</keyword>
<evidence type="ECO:0000313" key="10">
    <source>
        <dbReference type="EMBL" id="EGG28619.1"/>
    </source>
</evidence>
<keyword evidence="3" id="KW-0813">Transport</keyword>
<accession>F3L4X8</accession>
<comment type="subcellular location">
    <subcellularLocation>
        <location evidence="1">Cell inner membrane</location>
        <topology evidence="1">Peripheral membrane protein</topology>
    </subcellularLocation>
</comment>
<evidence type="ECO:0000313" key="11">
    <source>
        <dbReference type="Proteomes" id="UP000005615"/>
    </source>
</evidence>
<dbReference type="RefSeq" id="WP_009576896.1">
    <property type="nucleotide sequence ID" value="NZ_CP036423.1"/>
</dbReference>
<reference evidence="10 11" key="1">
    <citation type="journal article" date="2011" name="J. Bacteriol.">
        <title>Genome sequence of strain IMCC3088, a proteorhodopsin-containing marine bacterium belonging to the OM60/NOR5 clade.</title>
        <authorList>
            <person name="Jang Y."/>
            <person name="Oh H.M."/>
            <person name="Kang I."/>
            <person name="Lee K."/>
            <person name="Yang S.J."/>
            <person name="Cho J.C."/>
        </authorList>
    </citation>
    <scope>NUCLEOTIDE SEQUENCE [LARGE SCALE GENOMIC DNA]</scope>
    <source>
        <strain evidence="10 11">IMCC3088</strain>
    </source>
</reference>
<dbReference type="STRING" id="2518989.IMCC3088_2756"/>
<dbReference type="InterPro" id="IPR013563">
    <property type="entry name" value="Oligopep_ABC_C"/>
</dbReference>
<dbReference type="OrthoDB" id="9784450at2"/>
<dbReference type="InterPro" id="IPR003593">
    <property type="entry name" value="AAA+_ATPase"/>
</dbReference>
<keyword evidence="5" id="KW-0997">Cell inner membrane</keyword>
<evidence type="ECO:0000256" key="7">
    <source>
        <dbReference type="ARBA" id="ARBA00022840"/>
    </source>
</evidence>
<dbReference type="EMBL" id="AEIG01000092">
    <property type="protein sequence ID" value="EGG28619.1"/>
    <property type="molecule type" value="Genomic_DNA"/>
</dbReference>
<keyword evidence="8" id="KW-1278">Translocase</keyword>
<dbReference type="Pfam" id="PF08352">
    <property type="entry name" value="oligo_HPY"/>
    <property type="match status" value="1"/>
</dbReference>
<dbReference type="PROSITE" id="PS00211">
    <property type="entry name" value="ABC_TRANSPORTER_1"/>
    <property type="match status" value="1"/>
</dbReference>
<gene>
    <name evidence="10" type="ORF">IMCC3088_2756</name>
</gene>
<dbReference type="PANTHER" id="PTHR43297:SF14">
    <property type="entry name" value="ATPASE AAA-TYPE CORE DOMAIN-CONTAINING PROTEIN"/>
    <property type="match status" value="1"/>
</dbReference>
<dbReference type="InterPro" id="IPR027417">
    <property type="entry name" value="P-loop_NTPase"/>
</dbReference>
<evidence type="ECO:0000256" key="9">
    <source>
        <dbReference type="ARBA" id="ARBA00023136"/>
    </source>
</evidence>
<dbReference type="InterPro" id="IPR017871">
    <property type="entry name" value="ABC_transporter-like_CS"/>
</dbReference>